<evidence type="ECO:0000256" key="1">
    <source>
        <dbReference type="ARBA" id="ARBA00023110"/>
    </source>
</evidence>
<dbReference type="Pfam" id="PF00160">
    <property type="entry name" value="Pro_isomerase"/>
    <property type="match status" value="1"/>
</dbReference>
<dbReference type="Proteomes" id="UP000247932">
    <property type="component" value="Unassembled WGS sequence"/>
</dbReference>
<dbReference type="CDD" id="cd00317">
    <property type="entry name" value="cyclophilin"/>
    <property type="match status" value="1"/>
</dbReference>
<dbReference type="PANTHER" id="PTHR45625:SF4">
    <property type="entry name" value="PEPTIDYLPROLYL ISOMERASE DOMAIN AND WD REPEAT-CONTAINING PROTEIN 1"/>
    <property type="match status" value="1"/>
</dbReference>
<sequence length="182" mass="20613">MNRRLFISGCLGMCAGAVILPSVIKFLYSKGNIIEMELSSGIVMIQLFPDLAPNHVSRIKTLINLNFYDGMPFARVINGFMAQTGEPIKKPLFDHKRLPKLATEITHLPFERGTLGMARTRNLHSACHQFFITTDRARFLDRNYTVFGKVIKGMEFIDQIRCGDAELGTVVNPHMIKKMRLV</sequence>
<dbReference type="EC" id="5.2.1.8" evidence="3"/>
<dbReference type="AlphaFoldDB" id="A0A2V4E3B4"/>
<keyword evidence="7" id="KW-1185">Reference proteome</keyword>
<dbReference type="PANTHER" id="PTHR45625">
    <property type="entry name" value="PEPTIDYL-PROLYL CIS-TRANS ISOMERASE-RELATED"/>
    <property type="match status" value="1"/>
</dbReference>
<keyword evidence="4" id="KW-0472">Membrane</keyword>
<evidence type="ECO:0000313" key="6">
    <source>
        <dbReference type="EMBL" id="PXZ07722.1"/>
    </source>
</evidence>
<dbReference type="Gene3D" id="2.40.100.10">
    <property type="entry name" value="Cyclophilin-like"/>
    <property type="match status" value="1"/>
</dbReference>
<evidence type="ECO:0000256" key="3">
    <source>
        <dbReference type="RuleBase" id="RU363019"/>
    </source>
</evidence>
<comment type="function">
    <text evidence="3">PPIases accelerate the folding of proteins. It catalyzes the cis-trans isomerization of proline imidic peptide bonds in oligopeptides.</text>
</comment>
<gene>
    <name evidence="6" type="ORF">DKK70_07720</name>
</gene>
<evidence type="ECO:0000256" key="2">
    <source>
        <dbReference type="ARBA" id="ARBA00023235"/>
    </source>
</evidence>
<dbReference type="InterPro" id="IPR044666">
    <property type="entry name" value="Cyclophilin_A-like"/>
</dbReference>
<dbReference type="RefSeq" id="WP_110433453.1">
    <property type="nucleotide sequence ID" value="NZ_QGLR01000009.1"/>
</dbReference>
<keyword evidence="2 3" id="KW-0413">Isomerase</keyword>
<evidence type="ECO:0000256" key="4">
    <source>
        <dbReference type="SAM" id="Phobius"/>
    </source>
</evidence>
<keyword evidence="4" id="KW-0812">Transmembrane</keyword>
<comment type="caution">
    <text evidence="6">The sequence shown here is derived from an EMBL/GenBank/DDBJ whole genome shotgun (WGS) entry which is preliminary data.</text>
</comment>
<reference evidence="6 7" key="1">
    <citation type="submission" date="2018-05" db="EMBL/GenBank/DDBJ databases">
        <title>Reference genomes for bee gut microbiota database.</title>
        <authorList>
            <person name="Ellegaard K.M."/>
        </authorList>
    </citation>
    <scope>NUCLEOTIDE SEQUENCE [LARGE SCALE GENOMIC DNA]</scope>
    <source>
        <strain evidence="6 7">ESL0182</strain>
    </source>
</reference>
<dbReference type="OrthoDB" id="9807797at2"/>
<dbReference type="PROSITE" id="PS50072">
    <property type="entry name" value="CSA_PPIASE_2"/>
    <property type="match status" value="1"/>
</dbReference>
<name>A0A2V4E3B4_9GAMM</name>
<keyword evidence="1 3" id="KW-0697">Rotamase</keyword>
<evidence type="ECO:0000313" key="7">
    <source>
        <dbReference type="Proteomes" id="UP000247932"/>
    </source>
</evidence>
<organism evidence="6 7">
    <name type="scientific">Gilliamella apicola</name>
    <dbReference type="NCBI Taxonomy" id="1196095"/>
    <lineage>
        <taxon>Bacteria</taxon>
        <taxon>Pseudomonadati</taxon>
        <taxon>Pseudomonadota</taxon>
        <taxon>Gammaproteobacteria</taxon>
        <taxon>Orbales</taxon>
        <taxon>Orbaceae</taxon>
        <taxon>Gilliamella</taxon>
    </lineage>
</organism>
<dbReference type="PRINTS" id="PR00153">
    <property type="entry name" value="CSAPPISMRASE"/>
</dbReference>
<comment type="catalytic activity">
    <reaction evidence="3">
        <text>[protein]-peptidylproline (omega=180) = [protein]-peptidylproline (omega=0)</text>
        <dbReference type="Rhea" id="RHEA:16237"/>
        <dbReference type="Rhea" id="RHEA-COMP:10747"/>
        <dbReference type="Rhea" id="RHEA-COMP:10748"/>
        <dbReference type="ChEBI" id="CHEBI:83833"/>
        <dbReference type="ChEBI" id="CHEBI:83834"/>
        <dbReference type="EC" id="5.2.1.8"/>
    </reaction>
</comment>
<feature type="domain" description="PPIase cyclophilin-type" evidence="5">
    <location>
        <begin position="41"/>
        <end position="173"/>
    </location>
</feature>
<proteinExistence type="inferred from homology"/>
<accession>A0A2V4E3B4</accession>
<dbReference type="EMBL" id="QGLR01000009">
    <property type="protein sequence ID" value="PXZ07722.1"/>
    <property type="molecule type" value="Genomic_DNA"/>
</dbReference>
<keyword evidence="4" id="KW-1133">Transmembrane helix</keyword>
<dbReference type="InterPro" id="IPR029000">
    <property type="entry name" value="Cyclophilin-like_dom_sf"/>
</dbReference>
<dbReference type="SUPFAM" id="SSF50891">
    <property type="entry name" value="Cyclophilin-like"/>
    <property type="match status" value="1"/>
</dbReference>
<dbReference type="InterPro" id="IPR002130">
    <property type="entry name" value="Cyclophilin-type_PPIase_dom"/>
</dbReference>
<protein>
    <recommendedName>
        <fullName evidence="3">Peptidyl-prolyl cis-trans isomerase</fullName>
        <shortName evidence="3">PPIase</shortName>
        <ecNumber evidence="3">5.2.1.8</ecNumber>
    </recommendedName>
</protein>
<comment type="similarity">
    <text evidence="3">Belongs to the cyclophilin-type PPIase family.</text>
</comment>
<dbReference type="GO" id="GO:0003755">
    <property type="term" value="F:peptidyl-prolyl cis-trans isomerase activity"/>
    <property type="evidence" value="ECO:0007669"/>
    <property type="project" value="UniProtKB-UniRule"/>
</dbReference>
<evidence type="ECO:0000259" key="5">
    <source>
        <dbReference type="PROSITE" id="PS50072"/>
    </source>
</evidence>
<feature type="transmembrane region" description="Helical" evidence="4">
    <location>
        <begin position="6"/>
        <end position="28"/>
    </location>
</feature>